<dbReference type="GO" id="GO:0000030">
    <property type="term" value="F:mannosyltransferase activity"/>
    <property type="evidence" value="ECO:0007669"/>
    <property type="project" value="TreeGrafter"/>
</dbReference>
<dbReference type="Pfam" id="PF13432">
    <property type="entry name" value="TPR_16"/>
    <property type="match status" value="1"/>
</dbReference>
<feature type="repeat" description="TPR" evidence="1">
    <location>
        <begin position="140"/>
        <end position="173"/>
    </location>
</feature>
<reference evidence="4 5" key="2">
    <citation type="submission" date="2019-02" db="EMBL/GenBank/DDBJ databases">
        <title>'Lichenibacterium ramalinii' gen. nov. sp. nov., 'Lichenibacterium minor' gen. nov. sp. nov.</title>
        <authorList>
            <person name="Pankratov T."/>
        </authorList>
    </citation>
    <scope>NUCLEOTIDE SEQUENCE [LARGE SCALE GENOMIC DNA]</scope>
    <source>
        <strain evidence="4 5">RmlP026</strain>
    </source>
</reference>
<dbReference type="PANTHER" id="PTHR44216">
    <property type="entry name" value="PROTEIN O-MANNOSYL-TRANSFERASE TMTC2"/>
    <property type="match status" value="1"/>
</dbReference>
<dbReference type="OrthoDB" id="422579at2"/>
<dbReference type="InterPro" id="IPR011990">
    <property type="entry name" value="TPR-like_helical_dom_sf"/>
</dbReference>
<protein>
    <submittedName>
        <fullName evidence="4">Tetratricopeptide repeat protein</fullName>
    </submittedName>
</protein>
<evidence type="ECO:0000256" key="2">
    <source>
        <dbReference type="SAM" id="MobiDB-lite"/>
    </source>
</evidence>
<dbReference type="Proteomes" id="UP000290759">
    <property type="component" value="Unassembled WGS sequence"/>
</dbReference>
<feature type="chain" id="PRO_5020288834" evidence="3">
    <location>
        <begin position="22"/>
        <end position="272"/>
    </location>
</feature>
<comment type="caution">
    <text evidence="4">The sequence shown here is derived from an EMBL/GenBank/DDBJ whole genome shotgun (WGS) entry which is preliminary data.</text>
</comment>
<accession>A0A4Q2UD73</accession>
<dbReference type="PROSITE" id="PS50005">
    <property type="entry name" value="TPR"/>
    <property type="match status" value="1"/>
</dbReference>
<evidence type="ECO:0000313" key="5">
    <source>
        <dbReference type="Proteomes" id="UP000290759"/>
    </source>
</evidence>
<organism evidence="4 5">
    <name type="scientific">Lichenibacterium minor</name>
    <dbReference type="NCBI Taxonomy" id="2316528"/>
    <lineage>
        <taxon>Bacteria</taxon>
        <taxon>Pseudomonadati</taxon>
        <taxon>Pseudomonadota</taxon>
        <taxon>Alphaproteobacteria</taxon>
        <taxon>Hyphomicrobiales</taxon>
        <taxon>Lichenihabitantaceae</taxon>
        <taxon>Lichenibacterium</taxon>
    </lineage>
</organism>
<proteinExistence type="predicted"/>
<dbReference type="Pfam" id="PF14559">
    <property type="entry name" value="TPR_19"/>
    <property type="match status" value="1"/>
</dbReference>
<dbReference type="PIRSF" id="PIRSF035836">
    <property type="entry name" value="UCP035836"/>
    <property type="match status" value="1"/>
</dbReference>
<dbReference type="EMBL" id="QYBB01000001">
    <property type="protein sequence ID" value="RYC34028.1"/>
    <property type="molecule type" value="Genomic_DNA"/>
</dbReference>
<dbReference type="InterPro" id="IPR014596">
    <property type="entry name" value="UCP035836"/>
</dbReference>
<keyword evidence="1" id="KW-0802">TPR repeat</keyword>
<evidence type="ECO:0000256" key="3">
    <source>
        <dbReference type="SAM" id="SignalP"/>
    </source>
</evidence>
<dbReference type="RefSeq" id="WP_129222916.1">
    <property type="nucleotide sequence ID" value="NZ_QYBB01000001.1"/>
</dbReference>
<dbReference type="InterPro" id="IPR052384">
    <property type="entry name" value="TMTC_O-mannosyltransferase"/>
</dbReference>
<dbReference type="AlphaFoldDB" id="A0A4Q2UD73"/>
<gene>
    <name evidence="4" type="ORF">D3273_01900</name>
</gene>
<evidence type="ECO:0000313" key="4">
    <source>
        <dbReference type="EMBL" id="RYC34028.1"/>
    </source>
</evidence>
<dbReference type="PANTHER" id="PTHR44216:SF3">
    <property type="entry name" value="PROTEIN O-MANNOSYL-TRANSFERASE TMTC2"/>
    <property type="match status" value="1"/>
</dbReference>
<feature type="region of interest" description="Disordered" evidence="2">
    <location>
        <begin position="253"/>
        <end position="272"/>
    </location>
</feature>
<dbReference type="Gene3D" id="1.25.40.10">
    <property type="entry name" value="Tetratricopeptide repeat domain"/>
    <property type="match status" value="2"/>
</dbReference>
<evidence type="ECO:0000256" key="1">
    <source>
        <dbReference type="PROSITE-ProRule" id="PRU00339"/>
    </source>
</evidence>
<dbReference type="GO" id="GO:0035269">
    <property type="term" value="P:protein O-linked glycosylation via mannose"/>
    <property type="evidence" value="ECO:0007669"/>
    <property type="project" value="TreeGrafter"/>
</dbReference>
<dbReference type="PROSITE" id="PS51257">
    <property type="entry name" value="PROKAR_LIPOPROTEIN"/>
    <property type="match status" value="1"/>
</dbReference>
<keyword evidence="3" id="KW-0732">Signal</keyword>
<reference evidence="4 5" key="1">
    <citation type="submission" date="2018-12" db="EMBL/GenBank/DDBJ databases">
        <authorList>
            <person name="Grouzdev D.S."/>
            <person name="Krutkina M.S."/>
        </authorList>
    </citation>
    <scope>NUCLEOTIDE SEQUENCE [LARGE SCALE GENOMIC DNA]</scope>
    <source>
        <strain evidence="4 5">RmlP026</strain>
    </source>
</reference>
<dbReference type="InterPro" id="IPR019734">
    <property type="entry name" value="TPR_rpt"/>
</dbReference>
<feature type="signal peptide" evidence="3">
    <location>
        <begin position="1"/>
        <end position="21"/>
    </location>
</feature>
<dbReference type="SUPFAM" id="SSF48452">
    <property type="entry name" value="TPR-like"/>
    <property type="match status" value="1"/>
</dbReference>
<name>A0A4Q2UD73_9HYPH</name>
<sequence>MPRYAAPQRPANLRAAGLAVAAGLALSLGGCVTGGDATGAIAATAPLPDDPAALRAYAATWQRNHEAAPDDAGATIAYARALRGLTQYAQATAVLEAAAAHHPTDTALLAAYGKALSDAGRPREAMAVLERAHTPDRPDWSVLSAQGTVADQLGDHAGAVNYYDAALKLRPGEPAVLSNLGLSYALAKDLPRAEEVMRLAAADPRADARVRQNYALVLSLGGKYKQAEGVAATDLSPADAAASVEAIRQTIAEDPRWRGVRGGPGPAKPPAG</sequence>
<keyword evidence="5" id="KW-1185">Reference proteome</keyword>